<name>A0ABZ2JZ11_9BACT</name>
<evidence type="ECO:0000313" key="3">
    <source>
        <dbReference type="Proteomes" id="UP001379533"/>
    </source>
</evidence>
<feature type="region of interest" description="Disordered" evidence="1">
    <location>
        <begin position="66"/>
        <end position="110"/>
    </location>
</feature>
<dbReference type="RefSeq" id="WP_394842328.1">
    <property type="nucleotide sequence ID" value="NZ_CP089982.1"/>
</dbReference>
<feature type="compositionally biased region" description="Basic and acidic residues" evidence="1">
    <location>
        <begin position="73"/>
        <end position="82"/>
    </location>
</feature>
<sequence>MIVRRGELGGGVEDLTTKSCQLFDHLLLQALCVGARGHQKLELIEERSHHGGLDANVENTVLTGQIFGVPPGERPRGRRGEGGEFGSGPNRGHVLRQAMPGPRHRTRTEPSDFTLSVARDLRAAARSASGIPSFPEKQPVAALECIVLPWPASTRA</sequence>
<dbReference type="EMBL" id="CP089982">
    <property type="protein sequence ID" value="WXA91706.1"/>
    <property type="molecule type" value="Genomic_DNA"/>
</dbReference>
<evidence type="ECO:0000256" key="1">
    <source>
        <dbReference type="SAM" id="MobiDB-lite"/>
    </source>
</evidence>
<dbReference type="Proteomes" id="UP001379533">
    <property type="component" value="Chromosome"/>
</dbReference>
<protein>
    <submittedName>
        <fullName evidence="2">Uncharacterized protein</fullName>
    </submittedName>
</protein>
<reference evidence="2 3" key="1">
    <citation type="submission" date="2021-12" db="EMBL/GenBank/DDBJ databases">
        <title>Discovery of the Pendulisporaceae a myxobacterial family with distinct sporulation behavior and unique specialized metabolism.</title>
        <authorList>
            <person name="Garcia R."/>
            <person name="Popoff A."/>
            <person name="Bader C.D."/>
            <person name="Loehr J."/>
            <person name="Walesch S."/>
            <person name="Walt C."/>
            <person name="Boldt J."/>
            <person name="Bunk B."/>
            <person name="Haeckl F.J.F.P.J."/>
            <person name="Gunesch A.P."/>
            <person name="Birkelbach J."/>
            <person name="Nuebel U."/>
            <person name="Pietschmann T."/>
            <person name="Bach T."/>
            <person name="Mueller R."/>
        </authorList>
    </citation>
    <scope>NUCLEOTIDE SEQUENCE [LARGE SCALE GENOMIC DNA]</scope>
    <source>
        <strain evidence="2 3">MSr12523</strain>
    </source>
</reference>
<keyword evidence="3" id="KW-1185">Reference proteome</keyword>
<evidence type="ECO:0000313" key="2">
    <source>
        <dbReference type="EMBL" id="WXA91706.1"/>
    </source>
</evidence>
<organism evidence="2 3">
    <name type="scientific">Pendulispora brunnea</name>
    <dbReference type="NCBI Taxonomy" id="2905690"/>
    <lineage>
        <taxon>Bacteria</taxon>
        <taxon>Pseudomonadati</taxon>
        <taxon>Myxococcota</taxon>
        <taxon>Myxococcia</taxon>
        <taxon>Myxococcales</taxon>
        <taxon>Sorangiineae</taxon>
        <taxon>Pendulisporaceae</taxon>
        <taxon>Pendulispora</taxon>
    </lineage>
</organism>
<accession>A0ABZ2JZ11</accession>
<proteinExistence type="predicted"/>
<gene>
    <name evidence="2" type="ORF">LZC95_35300</name>
</gene>